<dbReference type="InterPro" id="IPR000980">
    <property type="entry name" value="SH2"/>
</dbReference>
<protein>
    <recommendedName>
        <fullName evidence="12">Tyrosine-protein kinase</fullName>
        <ecNumber evidence="12">2.7.10.2</ecNumber>
    </recommendedName>
</protein>
<keyword evidence="1 11" id="KW-0728">SH3 domain</keyword>
<keyword evidence="17" id="KW-1185">Reference proteome</keyword>
<keyword evidence="8" id="KW-0449">Lipoprotein</keyword>
<dbReference type="SUPFAM" id="SSF56112">
    <property type="entry name" value="Protein kinase-like (PK-like)"/>
    <property type="match status" value="1"/>
</dbReference>
<evidence type="ECO:0000256" key="4">
    <source>
        <dbReference type="ARBA" id="ARBA00022741"/>
    </source>
</evidence>
<dbReference type="Proteomes" id="UP001460270">
    <property type="component" value="Unassembled WGS sequence"/>
</dbReference>
<dbReference type="InterPro" id="IPR001245">
    <property type="entry name" value="Ser-Thr/Tyr_kinase_cat_dom"/>
</dbReference>
<dbReference type="InterPro" id="IPR000719">
    <property type="entry name" value="Prot_kinase_dom"/>
</dbReference>
<dbReference type="GO" id="GO:0005524">
    <property type="term" value="F:ATP binding"/>
    <property type="evidence" value="ECO:0007669"/>
    <property type="project" value="UniProtKB-KW"/>
</dbReference>
<dbReference type="InterPro" id="IPR011009">
    <property type="entry name" value="Kinase-like_dom_sf"/>
</dbReference>
<evidence type="ECO:0000256" key="10">
    <source>
        <dbReference type="PROSITE-ProRule" id="PRU00191"/>
    </source>
</evidence>
<keyword evidence="4 12" id="KW-0547">Nucleotide-binding</keyword>
<keyword evidence="3" id="KW-0519">Myristate</keyword>
<evidence type="ECO:0000256" key="5">
    <source>
        <dbReference type="ARBA" id="ARBA00022777"/>
    </source>
</evidence>
<gene>
    <name evidence="16" type="ORF">WMY93_017699</name>
</gene>
<evidence type="ECO:0000256" key="8">
    <source>
        <dbReference type="ARBA" id="ARBA00023288"/>
    </source>
</evidence>
<comment type="similarity">
    <text evidence="12">Belongs to the protein kinase superfamily. Tyr protein kinase family.</text>
</comment>
<dbReference type="CDD" id="cd11845">
    <property type="entry name" value="SH3_Src_like"/>
    <property type="match status" value="1"/>
</dbReference>
<name>A0AAW0NTU6_9GOBI</name>
<dbReference type="PRINTS" id="PR00401">
    <property type="entry name" value="SH2DOMAIN"/>
</dbReference>
<dbReference type="EC" id="2.7.10.2" evidence="12"/>
<reference evidence="17" key="1">
    <citation type="submission" date="2024-04" db="EMBL/GenBank/DDBJ databases">
        <title>Salinicola lusitanus LLJ914,a marine bacterium isolated from the Okinawa Trough.</title>
        <authorList>
            <person name="Li J."/>
        </authorList>
    </citation>
    <scope>NUCLEOTIDE SEQUENCE [LARGE SCALE GENOMIC DNA]</scope>
</reference>
<evidence type="ECO:0000256" key="11">
    <source>
        <dbReference type="PROSITE-ProRule" id="PRU00192"/>
    </source>
</evidence>
<dbReference type="PROSITE" id="PS50011">
    <property type="entry name" value="PROTEIN_KINASE_DOM"/>
    <property type="match status" value="1"/>
</dbReference>
<dbReference type="Gene3D" id="3.30.200.20">
    <property type="entry name" value="Phosphorylase Kinase, domain 1"/>
    <property type="match status" value="1"/>
</dbReference>
<dbReference type="Pfam" id="PF00018">
    <property type="entry name" value="SH3_1"/>
    <property type="match status" value="1"/>
</dbReference>
<dbReference type="AlphaFoldDB" id="A0AAW0NTU6"/>
<dbReference type="SUPFAM" id="SSF50044">
    <property type="entry name" value="SH3-domain"/>
    <property type="match status" value="1"/>
</dbReference>
<dbReference type="Gene3D" id="1.10.510.10">
    <property type="entry name" value="Transferase(Phosphotransferase) domain 1"/>
    <property type="match status" value="1"/>
</dbReference>
<keyword evidence="7 12" id="KW-0829">Tyrosine-protein kinase</keyword>
<dbReference type="SUPFAM" id="SSF55550">
    <property type="entry name" value="SH2 domain"/>
    <property type="match status" value="1"/>
</dbReference>
<feature type="domain" description="Protein kinase" evidence="15">
    <location>
        <begin position="179"/>
        <end position="334"/>
    </location>
</feature>
<evidence type="ECO:0000259" key="15">
    <source>
        <dbReference type="PROSITE" id="PS50011"/>
    </source>
</evidence>
<keyword evidence="6 12" id="KW-0067">ATP-binding</keyword>
<evidence type="ECO:0000256" key="1">
    <source>
        <dbReference type="ARBA" id="ARBA00022443"/>
    </source>
</evidence>
<dbReference type="Pfam" id="PF07714">
    <property type="entry name" value="PK_Tyr_Ser-Thr"/>
    <property type="match status" value="1"/>
</dbReference>
<evidence type="ECO:0000313" key="16">
    <source>
        <dbReference type="EMBL" id="KAK7905092.1"/>
    </source>
</evidence>
<dbReference type="PROSITE" id="PS50001">
    <property type="entry name" value="SH2"/>
    <property type="match status" value="1"/>
</dbReference>
<evidence type="ECO:0000256" key="6">
    <source>
        <dbReference type="ARBA" id="ARBA00022840"/>
    </source>
</evidence>
<dbReference type="PRINTS" id="PR00452">
    <property type="entry name" value="SH3DOMAIN"/>
</dbReference>
<evidence type="ECO:0000259" key="14">
    <source>
        <dbReference type="PROSITE" id="PS50002"/>
    </source>
</evidence>
<dbReference type="InterPro" id="IPR050198">
    <property type="entry name" value="Non-receptor_tyrosine_kinases"/>
</dbReference>
<evidence type="ECO:0000256" key="12">
    <source>
        <dbReference type="RuleBase" id="RU362096"/>
    </source>
</evidence>
<dbReference type="SMART" id="SM00252">
    <property type="entry name" value="SH2"/>
    <property type="match status" value="1"/>
</dbReference>
<evidence type="ECO:0000313" key="17">
    <source>
        <dbReference type="Proteomes" id="UP001460270"/>
    </source>
</evidence>
<keyword evidence="2 12" id="KW-0808">Transferase</keyword>
<dbReference type="GO" id="GO:0004715">
    <property type="term" value="F:non-membrane spanning protein tyrosine kinase activity"/>
    <property type="evidence" value="ECO:0007669"/>
    <property type="project" value="UniProtKB-EC"/>
</dbReference>
<keyword evidence="10" id="KW-0727">SH2 domain</keyword>
<dbReference type="InterPro" id="IPR008266">
    <property type="entry name" value="Tyr_kinase_AS"/>
</dbReference>
<proteinExistence type="inferred from homology"/>
<evidence type="ECO:0000259" key="13">
    <source>
        <dbReference type="PROSITE" id="PS50001"/>
    </source>
</evidence>
<comment type="catalytic activity">
    <reaction evidence="9 12">
        <text>L-tyrosyl-[protein] + ATP = O-phospho-L-tyrosyl-[protein] + ADP + H(+)</text>
        <dbReference type="Rhea" id="RHEA:10596"/>
        <dbReference type="Rhea" id="RHEA-COMP:10136"/>
        <dbReference type="Rhea" id="RHEA-COMP:20101"/>
        <dbReference type="ChEBI" id="CHEBI:15378"/>
        <dbReference type="ChEBI" id="CHEBI:30616"/>
        <dbReference type="ChEBI" id="CHEBI:46858"/>
        <dbReference type="ChEBI" id="CHEBI:61978"/>
        <dbReference type="ChEBI" id="CHEBI:456216"/>
        <dbReference type="EC" id="2.7.10.2"/>
    </reaction>
</comment>
<dbReference type="PRINTS" id="PR00109">
    <property type="entry name" value="TYRKINASE"/>
</dbReference>
<dbReference type="Pfam" id="PF00017">
    <property type="entry name" value="SH2"/>
    <property type="match status" value="1"/>
</dbReference>
<dbReference type="SMART" id="SM00326">
    <property type="entry name" value="SH3"/>
    <property type="match status" value="1"/>
</dbReference>
<dbReference type="InterPro" id="IPR001452">
    <property type="entry name" value="SH3_domain"/>
</dbReference>
<evidence type="ECO:0000256" key="3">
    <source>
        <dbReference type="ARBA" id="ARBA00022707"/>
    </source>
</evidence>
<dbReference type="PANTHER" id="PTHR24418">
    <property type="entry name" value="TYROSINE-PROTEIN KINASE"/>
    <property type="match status" value="1"/>
</dbReference>
<sequence>MNHTRSQYVALYDYVSRTPEDLTIRAGDKLQVLDTEREGWWFARALTGISADERGYIPANRVAPVDSIEAEPWYFPDTQRADAEKMLLAEGNSQGTFLIRQCGSDKGHFALSVLDRGKVRHYKLIQQNGRVLSLTKEFKTLKDLVEYHSLEADGFAVPLGKPCAKLEAPATHGLSYNTVDEWEIPRKGSFGEVYEGLWNGISLVAVKSLRPGSMEIKDMVREAQLMKRLHHNKLIQLYAVCTMEEPVLIVTEFMKHGSLLDYLKKDMGKSLSLSDQINMATQVASGMAYLEEQNYIHRDLAARNVLVGMHNYEVVELLLQGTECLVHQTAPLSV</sequence>
<dbReference type="PROSITE" id="PS50002">
    <property type="entry name" value="SH3"/>
    <property type="match status" value="1"/>
</dbReference>
<dbReference type="Gene3D" id="2.30.30.40">
    <property type="entry name" value="SH3 Domains"/>
    <property type="match status" value="1"/>
</dbReference>
<dbReference type="PROSITE" id="PS00109">
    <property type="entry name" value="PROTEIN_KINASE_TYR"/>
    <property type="match status" value="1"/>
</dbReference>
<comment type="caution">
    <text evidence="16">The sequence shown here is derived from an EMBL/GenBank/DDBJ whole genome shotgun (WGS) entry which is preliminary data.</text>
</comment>
<evidence type="ECO:0000256" key="9">
    <source>
        <dbReference type="ARBA" id="ARBA00051245"/>
    </source>
</evidence>
<dbReference type="InterPro" id="IPR036028">
    <property type="entry name" value="SH3-like_dom_sf"/>
</dbReference>
<keyword evidence="5 12" id="KW-0418">Kinase</keyword>
<feature type="domain" description="SH2" evidence="13">
    <location>
        <begin position="73"/>
        <end position="163"/>
    </location>
</feature>
<feature type="domain" description="SH3" evidence="14">
    <location>
        <begin position="3"/>
        <end position="67"/>
    </location>
</feature>
<dbReference type="Gene3D" id="3.30.505.10">
    <property type="entry name" value="SH2 domain"/>
    <property type="match status" value="1"/>
</dbReference>
<dbReference type="SMART" id="SM00219">
    <property type="entry name" value="TyrKc"/>
    <property type="match status" value="1"/>
</dbReference>
<organism evidence="16 17">
    <name type="scientific">Mugilogobius chulae</name>
    <name type="common">yellowstripe goby</name>
    <dbReference type="NCBI Taxonomy" id="88201"/>
    <lineage>
        <taxon>Eukaryota</taxon>
        <taxon>Metazoa</taxon>
        <taxon>Chordata</taxon>
        <taxon>Craniata</taxon>
        <taxon>Vertebrata</taxon>
        <taxon>Euteleostomi</taxon>
        <taxon>Actinopterygii</taxon>
        <taxon>Neopterygii</taxon>
        <taxon>Teleostei</taxon>
        <taxon>Neoteleostei</taxon>
        <taxon>Acanthomorphata</taxon>
        <taxon>Gobiaria</taxon>
        <taxon>Gobiiformes</taxon>
        <taxon>Gobioidei</taxon>
        <taxon>Gobiidae</taxon>
        <taxon>Gobionellinae</taxon>
        <taxon>Mugilogobius</taxon>
    </lineage>
</organism>
<evidence type="ECO:0000256" key="7">
    <source>
        <dbReference type="ARBA" id="ARBA00023137"/>
    </source>
</evidence>
<dbReference type="InterPro" id="IPR036860">
    <property type="entry name" value="SH2_dom_sf"/>
</dbReference>
<evidence type="ECO:0000256" key="2">
    <source>
        <dbReference type="ARBA" id="ARBA00022679"/>
    </source>
</evidence>
<dbReference type="EMBL" id="JBBPFD010000012">
    <property type="protein sequence ID" value="KAK7905092.1"/>
    <property type="molecule type" value="Genomic_DNA"/>
</dbReference>
<dbReference type="InterPro" id="IPR020635">
    <property type="entry name" value="Tyr_kinase_cat_dom"/>
</dbReference>
<accession>A0AAW0NTU6</accession>